<sequence>MMVAAAGLTACSPSGASVDHNDRTVAANSAGAGVTPLGDADTTRKTLRPEAPAQLVVSNVRVGSHAGFDRVIFDLSGSGDPGWFMDYTDNPVQQGSGKSISHHGAVALNVNIDGTTYPFELGMDDPQIGTVQGSGSVTEVISAGTFEGRSQFIIGLDSQLPYSVEVLEDPSRVVIDILQA</sequence>
<dbReference type="KEGG" id="cmd:B841_02985"/>
<feature type="domain" description="AMIN-like" evidence="1">
    <location>
        <begin position="56"/>
        <end position="178"/>
    </location>
</feature>
<reference evidence="2 3" key="1">
    <citation type="submission" date="2012-11" db="EMBL/GenBank/DDBJ databases">
        <title>The complete genome sequence of Corynebacterium maris Coryn-1 (=DSM 45190).</title>
        <authorList>
            <person name="Schaffert L."/>
            <person name="Albersmeier A."/>
            <person name="Kalinowski J."/>
            <person name="Ruckert C."/>
        </authorList>
    </citation>
    <scope>NUCLEOTIDE SEQUENCE [LARGE SCALE GENOMIC DNA]</scope>
    <source>
        <strain evidence="3">Coryn-1</strain>
    </source>
</reference>
<dbReference type="Pfam" id="PF24837">
    <property type="entry name" value="AMIN-like"/>
    <property type="match status" value="1"/>
</dbReference>
<organism evidence="2 3">
    <name type="scientific">Corynebacterium maris DSM 45190</name>
    <dbReference type="NCBI Taxonomy" id="1224163"/>
    <lineage>
        <taxon>Bacteria</taxon>
        <taxon>Bacillati</taxon>
        <taxon>Actinomycetota</taxon>
        <taxon>Actinomycetes</taxon>
        <taxon>Mycobacteriales</taxon>
        <taxon>Corynebacteriaceae</taxon>
        <taxon>Corynebacterium</taxon>
    </lineage>
</organism>
<keyword evidence="3" id="KW-1185">Reference proteome</keyword>
<dbReference type="Gene3D" id="2.60.40.3500">
    <property type="match status" value="1"/>
</dbReference>
<accession>S5T0L2</accession>
<evidence type="ECO:0000313" key="3">
    <source>
        <dbReference type="Proteomes" id="UP000015388"/>
    </source>
</evidence>
<dbReference type="AlphaFoldDB" id="S5T0L2"/>
<evidence type="ECO:0000259" key="1">
    <source>
        <dbReference type="Pfam" id="PF24837"/>
    </source>
</evidence>
<dbReference type="STRING" id="1224163.B841_02985"/>
<dbReference type="EMBL" id="CP003924">
    <property type="protein sequence ID" value="AGS34080.1"/>
    <property type="molecule type" value="Genomic_DNA"/>
</dbReference>
<dbReference type="PATRIC" id="fig|1224163.3.peg.599"/>
<dbReference type="HOGENOM" id="CLU_099777_2_0_11"/>
<dbReference type="Proteomes" id="UP000015388">
    <property type="component" value="Chromosome"/>
</dbReference>
<dbReference type="eggNOG" id="COG5401">
    <property type="taxonomic scope" value="Bacteria"/>
</dbReference>
<gene>
    <name evidence="2" type="ORF">B841_02985</name>
</gene>
<proteinExistence type="predicted"/>
<evidence type="ECO:0000313" key="2">
    <source>
        <dbReference type="EMBL" id="AGS34080.1"/>
    </source>
</evidence>
<dbReference type="InterPro" id="IPR056303">
    <property type="entry name" value="AMIN-like"/>
</dbReference>
<protein>
    <recommendedName>
        <fullName evidence="1">AMIN-like domain-containing protein</fullName>
    </recommendedName>
</protein>
<name>S5T0L2_9CORY</name>